<accession>A0A0F8X349</accession>
<dbReference type="InterPro" id="IPR011016">
    <property type="entry name" value="Znf_RING-CH"/>
</dbReference>
<keyword evidence="5" id="KW-1133">Transmembrane helix</keyword>
<evidence type="ECO:0000313" key="7">
    <source>
        <dbReference type="EMBL" id="KKK17977.1"/>
    </source>
</evidence>
<dbReference type="SMART" id="SM00744">
    <property type="entry name" value="RINGv"/>
    <property type="match status" value="1"/>
</dbReference>
<dbReference type="SUPFAM" id="SSF57850">
    <property type="entry name" value="RING/U-box"/>
    <property type="match status" value="1"/>
</dbReference>
<dbReference type="Proteomes" id="UP000034291">
    <property type="component" value="Unassembled WGS sequence"/>
</dbReference>
<comment type="caution">
    <text evidence="7">The sequence shown here is derived from an EMBL/GenBank/DDBJ whole genome shotgun (WGS) entry which is preliminary data.</text>
</comment>
<feature type="region of interest" description="Disordered" evidence="4">
    <location>
        <begin position="1"/>
        <end position="47"/>
    </location>
</feature>
<dbReference type="AlphaFoldDB" id="A0A0F8X349"/>
<keyword evidence="1" id="KW-0479">Metal-binding</keyword>
<gene>
    <name evidence="7" type="ORF">ARAM_006590</name>
</gene>
<protein>
    <recommendedName>
        <fullName evidence="6">RING-CH-type domain-containing protein</fullName>
    </recommendedName>
</protein>
<evidence type="ECO:0000256" key="1">
    <source>
        <dbReference type="ARBA" id="ARBA00022723"/>
    </source>
</evidence>
<name>A0A0F8X349_9EURO</name>
<dbReference type="OrthoDB" id="264354at2759"/>
<feature type="transmembrane region" description="Helical" evidence="5">
    <location>
        <begin position="210"/>
        <end position="234"/>
    </location>
</feature>
<feature type="domain" description="RING-CH-type" evidence="6">
    <location>
        <begin position="46"/>
        <end position="140"/>
    </location>
</feature>
<keyword evidence="2" id="KW-0863">Zinc-finger</keyword>
<dbReference type="Pfam" id="PF12906">
    <property type="entry name" value="RINGv"/>
    <property type="match status" value="1"/>
</dbReference>
<evidence type="ECO:0000256" key="2">
    <source>
        <dbReference type="ARBA" id="ARBA00022771"/>
    </source>
</evidence>
<keyword evidence="5" id="KW-0812">Transmembrane</keyword>
<dbReference type="PROSITE" id="PS51292">
    <property type="entry name" value="ZF_RING_CH"/>
    <property type="match status" value="1"/>
</dbReference>
<evidence type="ECO:0000313" key="8">
    <source>
        <dbReference type="Proteomes" id="UP000034291"/>
    </source>
</evidence>
<dbReference type="PANTHER" id="PTHR46347">
    <property type="entry name" value="RING/FYVE/PHD ZINC FINGER SUPERFAMILY PROTEIN"/>
    <property type="match status" value="1"/>
</dbReference>
<dbReference type="InterPro" id="IPR013083">
    <property type="entry name" value="Znf_RING/FYVE/PHD"/>
</dbReference>
<feature type="transmembrane region" description="Helical" evidence="5">
    <location>
        <begin position="155"/>
        <end position="177"/>
    </location>
</feature>
<dbReference type="STRING" id="308745.A0A0F8X349"/>
<keyword evidence="8" id="KW-1185">Reference proteome</keyword>
<evidence type="ECO:0000259" key="6">
    <source>
        <dbReference type="PROSITE" id="PS51292"/>
    </source>
</evidence>
<sequence length="329" mass="37442">MNRPTWQWSAGTSPTPTASRSSEADQPPEESRQAGDSGVPRPEAPKKHYPPRVCRICLESVPPTFVPPSENIPGFLQREPRIIYESSDPELGRLLRPCKCKGSARYVHEGCLQTWRHADPGYGKRNYWNCPTCGFRYRLGRLAWSRWISSTVTQIFLTFSILILTVFVLGFIADPIINLYVDPMDTIYYAEFWEVNRVSNTKRASWFEHFVKGVASLGLLSFVKVIFAMSPWHWFNIRSTSVVGGRRNAGRNRVASLSWIMIVIGVGTFLWAVYKGVRAWSRRTLEKASERVLDVPLPDDDDDDDGVEETGLPTPLKWAFLIEVRCILS</sequence>
<keyword evidence="5" id="KW-0472">Membrane</keyword>
<organism evidence="7 8">
    <name type="scientific">Aspergillus rambellii</name>
    <dbReference type="NCBI Taxonomy" id="308745"/>
    <lineage>
        <taxon>Eukaryota</taxon>
        <taxon>Fungi</taxon>
        <taxon>Dikarya</taxon>
        <taxon>Ascomycota</taxon>
        <taxon>Pezizomycotina</taxon>
        <taxon>Eurotiomycetes</taxon>
        <taxon>Eurotiomycetidae</taxon>
        <taxon>Eurotiales</taxon>
        <taxon>Aspergillaceae</taxon>
        <taxon>Aspergillus</taxon>
        <taxon>Aspergillus subgen. Nidulantes</taxon>
    </lineage>
</organism>
<dbReference type="EMBL" id="JZBS01002599">
    <property type="protein sequence ID" value="KKK17977.1"/>
    <property type="molecule type" value="Genomic_DNA"/>
</dbReference>
<proteinExistence type="predicted"/>
<reference evidence="7 8" key="1">
    <citation type="submission" date="2015-02" db="EMBL/GenBank/DDBJ databases">
        <title>Draft Genome Sequences of Two Closely-Related Aflatoxigenic Aspergillus Species Obtained from the Cote d'Ivoire.</title>
        <authorList>
            <person name="Moore G.G."/>
            <person name="Beltz S.B."/>
            <person name="Mack B.M."/>
        </authorList>
    </citation>
    <scope>NUCLEOTIDE SEQUENCE [LARGE SCALE GENOMIC DNA]</scope>
    <source>
        <strain evidence="7 8">SRRC1468</strain>
    </source>
</reference>
<feature type="compositionally biased region" description="Polar residues" evidence="4">
    <location>
        <begin position="1"/>
        <end position="21"/>
    </location>
</feature>
<keyword evidence="3" id="KW-0862">Zinc</keyword>
<evidence type="ECO:0000256" key="4">
    <source>
        <dbReference type="SAM" id="MobiDB-lite"/>
    </source>
</evidence>
<evidence type="ECO:0000256" key="3">
    <source>
        <dbReference type="ARBA" id="ARBA00022833"/>
    </source>
</evidence>
<dbReference type="PANTHER" id="PTHR46347:SF1">
    <property type="entry name" value="RING_FYVE_PHD ZINC FINGER SUPERFAMILY PROTEIN"/>
    <property type="match status" value="1"/>
</dbReference>
<feature type="transmembrane region" description="Helical" evidence="5">
    <location>
        <begin position="254"/>
        <end position="274"/>
    </location>
</feature>
<dbReference type="Gene3D" id="3.30.40.10">
    <property type="entry name" value="Zinc/RING finger domain, C3HC4 (zinc finger)"/>
    <property type="match status" value="1"/>
</dbReference>
<evidence type="ECO:0000256" key="5">
    <source>
        <dbReference type="SAM" id="Phobius"/>
    </source>
</evidence>
<dbReference type="GO" id="GO:0008270">
    <property type="term" value="F:zinc ion binding"/>
    <property type="evidence" value="ECO:0007669"/>
    <property type="project" value="UniProtKB-KW"/>
</dbReference>
<dbReference type="CDD" id="cd16495">
    <property type="entry name" value="RING_CH-C4HC3_MARCH"/>
    <property type="match status" value="1"/>
</dbReference>